<feature type="domain" description="F-box" evidence="1">
    <location>
        <begin position="15"/>
        <end position="61"/>
    </location>
</feature>
<dbReference type="Gene3D" id="1.20.1280.50">
    <property type="match status" value="1"/>
</dbReference>
<dbReference type="InterPro" id="IPR001810">
    <property type="entry name" value="F-box_dom"/>
</dbReference>
<reference evidence="2 3" key="1">
    <citation type="submission" date="2017-03" db="EMBL/GenBank/DDBJ databases">
        <title>Genome of the blue death feigning beetle - Asbolus verrucosus.</title>
        <authorList>
            <person name="Rider S.D."/>
        </authorList>
    </citation>
    <scope>NUCLEOTIDE SEQUENCE [LARGE SCALE GENOMIC DNA]</scope>
    <source>
        <strain evidence="2">Butters</strain>
        <tissue evidence="2">Head and leg muscle</tissue>
    </source>
</reference>
<proteinExistence type="predicted"/>
<dbReference type="Proteomes" id="UP000292052">
    <property type="component" value="Unassembled WGS sequence"/>
</dbReference>
<protein>
    <submittedName>
        <fullName evidence="2">F-box-like domain containing protein</fullName>
    </submittedName>
</protein>
<dbReference type="SUPFAM" id="SSF81383">
    <property type="entry name" value="F-box domain"/>
    <property type="match status" value="1"/>
</dbReference>
<comment type="caution">
    <text evidence="2">The sequence shown here is derived from an EMBL/GenBank/DDBJ whole genome shotgun (WGS) entry which is preliminary data.</text>
</comment>
<organism evidence="2 3">
    <name type="scientific">Asbolus verrucosus</name>
    <name type="common">Desert ironclad beetle</name>
    <dbReference type="NCBI Taxonomy" id="1661398"/>
    <lineage>
        <taxon>Eukaryota</taxon>
        <taxon>Metazoa</taxon>
        <taxon>Ecdysozoa</taxon>
        <taxon>Arthropoda</taxon>
        <taxon>Hexapoda</taxon>
        <taxon>Insecta</taxon>
        <taxon>Pterygota</taxon>
        <taxon>Neoptera</taxon>
        <taxon>Endopterygota</taxon>
        <taxon>Coleoptera</taxon>
        <taxon>Polyphaga</taxon>
        <taxon>Cucujiformia</taxon>
        <taxon>Tenebrionidae</taxon>
        <taxon>Pimeliinae</taxon>
        <taxon>Asbolus</taxon>
    </lineage>
</organism>
<dbReference type="PROSITE" id="PS50181">
    <property type="entry name" value="FBOX"/>
    <property type="match status" value="1"/>
</dbReference>
<gene>
    <name evidence="2" type="ORF">BDFB_012659</name>
</gene>
<dbReference type="Pfam" id="PF12937">
    <property type="entry name" value="F-box-like"/>
    <property type="match status" value="1"/>
</dbReference>
<evidence type="ECO:0000259" key="1">
    <source>
        <dbReference type="PROSITE" id="PS50181"/>
    </source>
</evidence>
<accession>A0A482V7E9</accession>
<name>A0A482V7E9_ASBVE</name>
<dbReference type="OrthoDB" id="6771723at2759"/>
<dbReference type="InterPro" id="IPR036047">
    <property type="entry name" value="F-box-like_dom_sf"/>
</dbReference>
<keyword evidence="3" id="KW-1185">Reference proteome</keyword>
<dbReference type="EMBL" id="QDEB01131033">
    <property type="protein sequence ID" value="RZB39121.1"/>
    <property type="molecule type" value="Genomic_DNA"/>
</dbReference>
<dbReference type="AlphaFoldDB" id="A0A482V7E9"/>
<feature type="non-terminal residue" evidence="2">
    <location>
        <position position="76"/>
    </location>
</feature>
<sequence>MSQIPSSSTALSLISLNHIQLPVEMWCMIFRFLDPVSLIKASRAHPFWDSVIRGDSILMERIRQYLEMLSRVRQEQ</sequence>
<evidence type="ECO:0000313" key="2">
    <source>
        <dbReference type="EMBL" id="RZB39121.1"/>
    </source>
</evidence>
<dbReference type="CDD" id="cd09917">
    <property type="entry name" value="F-box_SF"/>
    <property type="match status" value="1"/>
</dbReference>
<evidence type="ECO:0000313" key="3">
    <source>
        <dbReference type="Proteomes" id="UP000292052"/>
    </source>
</evidence>